<evidence type="ECO:0000313" key="15">
    <source>
        <dbReference type="EMBL" id="KAG8185032.1"/>
    </source>
</evidence>
<dbReference type="GO" id="GO:0016020">
    <property type="term" value="C:membrane"/>
    <property type="evidence" value="ECO:0007669"/>
    <property type="project" value="UniProtKB-SubCell"/>
</dbReference>
<keyword evidence="8" id="KW-0833">Ubl conjugation pathway</keyword>
<keyword evidence="6" id="KW-0479">Metal-binding</keyword>
<dbReference type="GO" id="GO:0008270">
    <property type="term" value="F:zinc ion binding"/>
    <property type="evidence" value="ECO:0007669"/>
    <property type="project" value="UniProtKB-KW"/>
</dbReference>
<keyword evidence="9" id="KW-0862">Zinc</keyword>
<reference evidence="15 16" key="1">
    <citation type="journal article" date="2022" name="Nat. Ecol. Evol.">
        <title>A masculinizing supergene underlies an exaggerated male reproductive morph in a spider.</title>
        <authorList>
            <person name="Hendrickx F."/>
            <person name="De Corte Z."/>
            <person name="Sonet G."/>
            <person name="Van Belleghem S.M."/>
            <person name="Kostlbacher S."/>
            <person name="Vangestel C."/>
        </authorList>
    </citation>
    <scope>NUCLEOTIDE SEQUENCE [LARGE SCALE GENOMIC DNA]</scope>
    <source>
        <strain evidence="15">W744_W776</strain>
    </source>
</reference>
<evidence type="ECO:0000256" key="1">
    <source>
        <dbReference type="ARBA" id="ARBA00000900"/>
    </source>
</evidence>
<dbReference type="InterPro" id="IPR001841">
    <property type="entry name" value="Znf_RING"/>
</dbReference>
<dbReference type="InterPro" id="IPR013083">
    <property type="entry name" value="Znf_RING/FYVE/PHD"/>
</dbReference>
<evidence type="ECO:0000256" key="6">
    <source>
        <dbReference type="ARBA" id="ARBA00022723"/>
    </source>
</evidence>
<evidence type="ECO:0000313" key="16">
    <source>
        <dbReference type="Proteomes" id="UP000827092"/>
    </source>
</evidence>
<keyword evidence="7 12" id="KW-0863">Zinc-finger</keyword>
<evidence type="ECO:0000256" key="13">
    <source>
        <dbReference type="SAM" id="MobiDB-lite"/>
    </source>
</evidence>
<evidence type="ECO:0000256" key="8">
    <source>
        <dbReference type="ARBA" id="ARBA00022786"/>
    </source>
</evidence>
<dbReference type="AlphaFoldDB" id="A0AAV6UKU9"/>
<accession>A0AAV6UKU9</accession>
<dbReference type="GO" id="GO:0006511">
    <property type="term" value="P:ubiquitin-dependent protein catabolic process"/>
    <property type="evidence" value="ECO:0007669"/>
    <property type="project" value="TreeGrafter"/>
</dbReference>
<dbReference type="EMBL" id="JAFNEN010000349">
    <property type="protein sequence ID" value="KAG8185032.1"/>
    <property type="molecule type" value="Genomic_DNA"/>
</dbReference>
<organism evidence="15 16">
    <name type="scientific">Oedothorax gibbosus</name>
    <dbReference type="NCBI Taxonomy" id="931172"/>
    <lineage>
        <taxon>Eukaryota</taxon>
        <taxon>Metazoa</taxon>
        <taxon>Ecdysozoa</taxon>
        <taxon>Arthropoda</taxon>
        <taxon>Chelicerata</taxon>
        <taxon>Arachnida</taxon>
        <taxon>Araneae</taxon>
        <taxon>Araneomorphae</taxon>
        <taxon>Entelegynae</taxon>
        <taxon>Araneoidea</taxon>
        <taxon>Linyphiidae</taxon>
        <taxon>Erigoninae</taxon>
        <taxon>Oedothorax</taxon>
    </lineage>
</organism>
<comment type="subcellular location">
    <subcellularLocation>
        <location evidence="2">Membrane</location>
        <topology evidence="2">Multi-pass membrane protein</topology>
    </subcellularLocation>
</comment>
<evidence type="ECO:0000256" key="3">
    <source>
        <dbReference type="ARBA" id="ARBA00012483"/>
    </source>
</evidence>
<evidence type="ECO:0000256" key="5">
    <source>
        <dbReference type="ARBA" id="ARBA00022692"/>
    </source>
</evidence>
<evidence type="ECO:0000256" key="7">
    <source>
        <dbReference type="ARBA" id="ARBA00022771"/>
    </source>
</evidence>
<dbReference type="GO" id="GO:0061630">
    <property type="term" value="F:ubiquitin protein ligase activity"/>
    <property type="evidence" value="ECO:0007669"/>
    <property type="project" value="UniProtKB-EC"/>
</dbReference>
<evidence type="ECO:0000256" key="11">
    <source>
        <dbReference type="ARBA" id="ARBA00023136"/>
    </source>
</evidence>
<dbReference type="PROSITE" id="PS50089">
    <property type="entry name" value="ZF_RING_2"/>
    <property type="match status" value="1"/>
</dbReference>
<evidence type="ECO:0000256" key="10">
    <source>
        <dbReference type="ARBA" id="ARBA00022989"/>
    </source>
</evidence>
<evidence type="ECO:0000256" key="12">
    <source>
        <dbReference type="PROSITE-ProRule" id="PRU00175"/>
    </source>
</evidence>
<keyword evidence="11" id="KW-0472">Membrane</keyword>
<evidence type="ECO:0000256" key="9">
    <source>
        <dbReference type="ARBA" id="ARBA00022833"/>
    </source>
</evidence>
<evidence type="ECO:0000259" key="14">
    <source>
        <dbReference type="PROSITE" id="PS50089"/>
    </source>
</evidence>
<dbReference type="SUPFAM" id="SSF57850">
    <property type="entry name" value="RING/U-box"/>
    <property type="match status" value="1"/>
</dbReference>
<feature type="domain" description="RING-type" evidence="14">
    <location>
        <begin position="60"/>
        <end position="103"/>
    </location>
</feature>
<dbReference type="PANTHER" id="PTHR45977:SF4">
    <property type="entry name" value="RING-TYPE DOMAIN-CONTAINING PROTEIN"/>
    <property type="match status" value="1"/>
</dbReference>
<dbReference type="GO" id="GO:0016567">
    <property type="term" value="P:protein ubiquitination"/>
    <property type="evidence" value="ECO:0007669"/>
    <property type="project" value="TreeGrafter"/>
</dbReference>
<sequence length="108" mass="12088">MAKTGKLKKNNKAAATTKAIPKKIKGITKSSKSTMKPKTVSRKKPKDQQSTFQTEDDFLCPICLNTYPHAKATKSLKCGHCFHRVCVSKWFLMSSGKRCPVCRRRSIG</sequence>
<keyword evidence="5" id="KW-0812">Transmembrane</keyword>
<comment type="caution">
    <text evidence="15">The sequence shown here is derived from an EMBL/GenBank/DDBJ whole genome shotgun (WGS) entry which is preliminary data.</text>
</comment>
<evidence type="ECO:0000256" key="4">
    <source>
        <dbReference type="ARBA" id="ARBA00022679"/>
    </source>
</evidence>
<dbReference type="Gene3D" id="3.30.40.10">
    <property type="entry name" value="Zinc/RING finger domain, C3HC4 (zinc finger)"/>
    <property type="match status" value="1"/>
</dbReference>
<gene>
    <name evidence="15" type="ORF">JTE90_017055</name>
</gene>
<dbReference type="SMART" id="SM00184">
    <property type="entry name" value="RING"/>
    <property type="match status" value="1"/>
</dbReference>
<keyword evidence="4" id="KW-0808">Transferase</keyword>
<dbReference type="Pfam" id="PF13639">
    <property type="entry name" value="zf-RING_2"/>
    <property type="match status" value="1"/>
</dbReference>
<feature type="compositionally biased region" description="Low complexity" evidence="13">
    <location>
        <begin position="27"/>
        <end position="38"/>
    </location>
</feature>
<name>A0AAV6UKU9_9ARAC</name>
<dbReference type="PANTHER" id="PTHR45977">
    <property type="entry name" value="TARGET OF ERK KINASE MPK-1"/>
    <property type="match status" value="1"/>
</dbReference>
<keyword evidence="16" id="KW-1185">Reference proteome</keyword>
<dbReference type="Proteomes" id="UP000827092">
    <property type="component" value="Unassembled WGS sequence"/>
</dbReference>
<protein>
    <recommendedName>
        <fullName evidence="3">RING-type E3 ubiquitin transferase</fullName>
        <ecNumber evidence="3">2.3.2.27</ecNumber>
    </recommendedName>
</protein>
<proteinExistence type="predicted"/>
<feature type="compositionally biased region" description="Basic residues" evidence="13">
    <location>
        <begin position="1"/>
        <end position="11"/>
    </location>
</feature>
<dbReference type="EC" id="2.3.2.27" evidence="3"/>
<comment type="catalytic activity">
    <reaction evidence="1">
        <text>S-ubiquitinyl-[E2 ubiquitin-conjugating enzyme]-L-cysteine + [acceptor protein]-L-lysine = [E2 ubiquitin-conjugating enzyme]-L-cysteine + N(6)-ubiquitinyl-[acceptor protein]-L-lysine.</text>
        <dbReference type="EC" id="2.3.2.27"/>
    </reaction>
</comment>
<feature type="region of interest" description="Disordered" evidence="13">
    <location>
        <begin position="1"/>
        <end position="52"/>
    </location>
</feature>
<keyword evidence="10" id="KW-1133">Transmembrane helix</keyword>
<evidence type="ECO:0000256" key="2">
    <source>
        <dbReference type="ARBA" id="ARBA00004141"/>
    </source>
</evidence>